<protein>
    <recommendedName>
        <fullName evidence="4">1,4-alpha-glucan branching enzyme</fullName>
    </recommendedName>
</protein>
<reference evidence="2 3" key="1">
    <citation type="submission" date="2016-10" db="EMBL/GenBank/DDBJ databases">
        <authorList>
            <person name="de Groot N.N."/>
        </authorList>
    </citation>
    <scope>NUCLEOTIDE SEQUENCE [LARGE SCALE GENOMIC DNA]</scope>
    <source>
        <strain evidence="2 3">RK1</strain>
    </source>
</reference>
<evidence type="ECO:0000313" key="2">
    <source>
        <dbReference type="EMBL" id="SFI36237.1"/>
    </source>
</evidence>
<organism evidence="2 3">
    <name type="scientific">Parapedobacter indicus</name>
    <dbReference type="NCBI Taxonomy" id="1477437"/>
    <lineage>
        <taxon>Bacteria</taxon>
        <taxon>Pseudomonadati</taxon>
        <taxon>Bacteroidota</taxon>
        <taxon>Sphingobacteriia</taxon>
        <taxon>Sphingobacteriales</taxon>
        <taxon>Sphingobacteriaceae</taxon>
        <taxon>Parapedobacter</taxon>
    </lineage>
</organism>
<accession>A0A1I3HKX9</accession>
<gene>
    <name evidence="2" type="ORF">SAMN05444682_103402</name>
</gene>
<dbReference type="OrthoDB" id="9808866at2"/>
<dbReference type="Proteomes" id="UP000198670">
    <property type="component" value="Unassembled WGS sequence"/>
</dbReference>
<sequence length="93" mass="10816">MSTSKQTSDHETIRKWAEQRGGVPAKVRGTSSGDDEGVLRIHFPENSENDDQFEKIPWTDFFDKFDAEKLDFLYQEQKADGETSTFHKFVNRE</sequence>
<dbReference type="EMBL" id="FOQO01000003">
    <property type="protein sequence ID" value="SFI36237.1"/>
    <property type="molecule type" value="Genomic_DNA"/>
</dbReference>
<evidence type="ECO:0008006" key="4">
    <source>
        <dbReference type="Google" id="ProtNLM"/>
    </source>
</evidence>
<feature type="compositionally biased region" description="Basic and acidic residues" evidence="1">
    <location>
        <begin position="7"/>
        <end position="18"/>
    </location>
</feature>
<dbReference type="STRING" id="1477437.SAMN05444682_103402"/>
<feature type="region of interest" description="Disordered" evidence="1">
    <location>
        <begin position="1"/>
        <end position="38"/>
    </location>
</feature>
<proteinExistence type="predicted"/>
<evidence type="ECO:0000313" key="3">
    <source>
        <dbReference type="Proteomes" id="UP000198670"/>
    </source>
</evidence>
<evidence type="ECO:0000256" key="1">
    <source>
        <dbReference type="SAM" id="MobiDB-lite"/>
    </source>
</evidence>
<keyword evidence="3" id="KW-1185">Reference proteome</keyword>
<dbReference type="AlphaFoldDB" id="A0A1I3HKX9"/>
<dbReference type="RefSeq" id="WP_090626165.1">
    <property type="nucleotide sequence ID" value="NZ_FOQO01000003.1"/>
</dbReference>
<name>A0A1I3HKX9_9SPHI</name>